<dbReference type="GO" id="GO:0005739">
    <property type="term" value="C:mitochondrion"/>
    <property type="evidence" value="ECO:0007669"/>
    <property type="project" value="TreeGrafter"/>
</dbReference>
<dbReference type="Proteomes" id="UP000654370">
    <property type="component" value="Unassembled WGS sequence"/>
</dbReference>
<comment type="caution">
    <text evidence="4">The sequence shown here is derived from an EMBL/GenBank/DDBJ whole genome shotgun (WGS) entry which is preliminary data.</text>
</comment>
<dbReference type="GO" id="GO:0007005">
    <property type="term" value="P:mitochondrion organization"/>
    <property type="evidence" value="ECO:0007669"/>
    <property type="project" value="InterPro"/>
</dbReference>
<dbReference type="PANTHER" id="PTHR13523:SF2">
    <property type="entry name" value="COILED-COIL-HELIX-COILED-COIL-HELIX DOMAIN CONTAINING 2, ISOFORM A-RELATED"/>
    <property type="match status" value="1"/>
</dbReference>
<evidence type="ECO:0000259" key="3">
    <source>
        <dbReference type="Pfam" id="PF06747"/>
    </source>
</evidence>
<name>A0A8H7Q5R8_MORIS</name>
<dbReference type="InterPro" id="IPR009069">
    <property type="entry name" value="Cys_alpha_HP_mot_SF"/>
</dbReference>
<feature type="region of interest" description="Disordered" evidence="2">
    <location>
        <begin position="99"/>
        <end position="136"/>
    </location>
</feature>
<accession>A0A8H7Q5R8</accession>
<evidence type="ECO:0000256" key="1">
    <source>
        <dbReference type="ARBA" id="ARBA00023157"/>
    </source>
</evidence>
<sequence>MPRQTRRAAPARAPAPQTQQTRQAHTAPAHQQPVRQQPPAPAPQQHAMAPAAPAPSAIAHPAPQQPGLFAQSKYRNNVMATTAAGVAVGSVVGNTLTAGVSSMFGGGSSSEQPQQPQQQQQQYQAPPQQVFQQQQPGAVSCEADAQAFTKCLEANNSDISACQWYLESLKACQQMSANY</sequence>
<feature type="domain" description="CHCH" evidence="3">
    <location>
        <begin position="141"/>
        <end position="174"/>
    </location>
</feature>
<dbReference type="OrthoDB" id="1106148at2759"/>
<feature type="region of interest" description="Disordered" evidence="2">
    <location>
        <begin position="1"/>
        <end position="70"/>
    </location>
</feature>
<organism evidence="4 5">
    <name type="scientific">Mortierella isabellina</name>
    <name type="common">Filamentous fungus</name>
    <name type="synonym">Umbelopsis isabellina</name>
    <dbReference type="NCBI Taxonomy" id="91625"/>
    <lineage>
        <taxon>Eukaryota</taxon>
        <taxon>Fungi</taxon>
        <taxon>Fungi incertae sedis</taxon>
        <taxon>Mucoromycota</taxon>
        <taxon>Mucoromycotina</taxon>
        <taxon>Umbelopsidomycetes</taxon>
        <taxon>Umbelopsidales</taxon>
        <taxon>Umbelopsidaceae</taxon>
        <taxon>Umbelopsis</taxon>
    </lineage>
</organism>
<keyword evidence="1" id="KW-1015">Disulfide bond</keyword>
<dbReference type="InterPro" id="IPR010625">
    <property type="entry name" value="CHCH"/>
</dbReference>
<feature type="compositionally biased region" description="Low complexity" evidence="2">
    <location>
        <begin position="7"/>
        <end position="35"/>
    </location>
</feature>
<dbReference type="InterPro" id="IPR055304">
    <property type="entry name" value="CHCHD2/10-like"/>
</dbReference>
<evidence type="ECO:0000313" key="4">
    <source>
        <dbReference type="EMBL" id="KAG2186393.1"/>
    </source>
</evidence>
<feature type="compositionally biased region" description="Low complexity" evidence="2">
    <location>
        <begin position="43"/>
        <end position="66"/>
    </location>
</feature>
<dbReference type="AlphaFoldDB" id="A0A8H7Q5R8"/>
<protein>
    <recommendedName>
        <fullName evidence="3">CHCH domain-containing protein</fullName>
    </recommendedName>
</protein>
<reference evidence="4" key="1">
    <citation type="submission" date="2020-12" db="EMBL/GenBank/DDBJ databases">
        <title>Metabolic potential, ecology and presence of endohyphal bacteria is reflected in genomic diversity of Mucoromycotina.</title>
        <authorList>
            <person name="Muszewska A."/>
            <person name="Okrasinska A."/>
            <person name="Steczkiewicz K."/>
            <person name="Drgas O."/>
            <person name="Orlowska M."/>
            <person name="Perlinska-Lenart U."/>
            <person name="Aleksandrzak-Piekarczyk T."/>
            <person name="Szatraj K."/>
            <person name="Zielenkiewicz U."/>
            <person name="Pilsyk S."/>
            <person name="Malc E."/>
            <person name="Mieczkowski P."/>
            <person name="Kruszewska J.S."/>
            <person name="Biernat P."/>
            <person name="Pawlowska J."/>
        </authorList>
    </citation>
    <scope>NUCLEOTIDE SEQUENCE</scope>
    <source>
        <strain evidence="4">WA0000067209</strain>
    </source>
</reference>
<proteinExistence type="predicted"/>
<evidence type="ECO:0000313" key="5">
    <source>
        <dbReference type="Proteomes" id="UP000654370"/>
    </source>
</evidence>
<keyword evidence="5" id="KW-1185">Reference proteome</keyword>
<gene>
    <name evidence="4" type="ORF">INT43_002831</name>
</gene>
<dbReference type="Pfam" id="PF06747">
    <property type="entry name" value="CHCH"/>
    <property type="match status" value="1"/>
</dbReference>
<dbReference type="GO" id="GO:0005634">
    <property type="term" value="C:nucleus"/>
    <property type="evidence" value="ECO:0007669"/>
    <property type="project" value="TreeGrafter"/>
</dbReference>
<evidence type="ECO:0000256" key="2">
    <source>
        <dbReference type="SAM" id="MobiDB-lite"/>
    </source>
</evidence>
<dbReference type="PANTHER" id="PTHR13523">
    <property type="entry name" value="COILED-COIL-HELIX-COILED-COIL-HELIX DOMAIN CONTAINING 2/NUR77"/>
    <property type="match status" value="1"/>
</dbReference>
<dbReference type="SUPFAM" id="SSF47072">
    <property type="entry name" value="Cysteine alpha-hairpin motif"/>
    <property type="match status" value="1"/>
</dbReference>
<dbReference type="EMBL" id="JAEPQZ010000001">
    <property type="protein sequence ID" value="KAG2186393.1"/>
    <property type="molecule type" value="Genomic_DNA"/>
</dbReference>